<accession>A0A1U9K4I4</accession>
<reference evidence="9 10" key="1">
    <citation type="journal article" date="2015" name="Int. J. Syst. Evol. Microbiol.">
        <title>Novibacillus thermophilus gen. nov., sp. nov., a Gram-staining-negative and moderately thermophilic member of the family Thermoactinomycetaceae.</title>
        <authorList>
            <person name="Yang G."/>
            <person name="Chen J."/>
            <person name="Zhou S."/>
        </authorList>
    </citation>
    <scope>NUCLEOTIDE SEQUENCE [LARGE SCALE GENOMIC DNA]</scope>
    <source>
        <strain evidence="9 10">SG-1</strain>
    </source>
</reference>
<keyword evidence="7" id="KW-0224">Dipeptidase</keyword>
<dbReference type="InterPro" id="IPR036264">
    <property type="entry name" value="Bact_exopeptidase_dim_dom"/>
</dbReference>
<dbReference type="GO" id="GO:0006526">
    <property type="term" value="P:L-arginine biosynthetic process"/>
    <property type="evidence" value="ECO:0007669"/>
    <property type="project" value="TreeGrafter"/>
</dbReference>
<dbReference type="KEGG" id="ntr:B0W44_03310"/>
<dbReference type="STRING" id="1471761.B0W44_03310"/>
<evidence type="ECO:0000256" key="8">
    <source>
        <dbReference type="ARBA" id="ARBA00023049"/>
    </source>
</evidence>
<keyword evidence="3" id="KW-0645">Protease</keyword>
<evidence type="ECO:0000256" key="4">
    <source>
        <dbReference type="ARBA" id="ARBA00022723"/>
    </source>
</evidence>
<dbReference type="AlphaFoldDB" id="A0A1U9K4I4"/>
<dbReference type="CDD" id="cd03888">
    <property type="entry name" value="M20_PepV"/>
    <property type="match status" value="1"/>
</dbReference>
<gene>
    <name evidence="9" type="ORF">B0W44_03310</name>
</gene>
<dbReference type="NCBIfam" id="NF005591">
    <property type="entry name" value="PRK07318.1"/>
    <property type="match status" value="1"/>
</dbReference>
<dbReference type="GO" id="GO:0008270">
    <property type="term" value="F:zinc ion binding"/>
    <property type="evidence" value="ECO:0007669"/>
    <property type="project" value="InterPro"/>
</dbReference>
<evidence type="ECO:0000256" key="2">
    <source>
        <dbReference type="ARBA" id="ARBA00006247"/>
    </source>
</evidence>
<keyword evidence="10" id="KW-1185">Reference proteome</keyword>
<protein>
    <submittedName>
        <fullName evidence="9">Dipeptidase PepV</fullName>
    </submittedName>
</protein>
<comment type="cofactor">
    <cofactor evidence="1">
        <name>Zn(2+)</name>
        <dbReference type="ChEBI" id="CHEBI:29105"/>
    </cofactor>
</comment>
<dbReference type="NCBIfam" id="TIGR01887">
    <property type="entry name" value="dipeptidaselike"/>
    <property type="match status" value="1"/>
</dbReference>
<name>A0A1U9K4I4_9BACL</name>
<evidence type="ECO:0000313" key="10">
    <source>
        <dbReference type="Proteomes" id="UP000188603"/>
    </source>
</evidence>
<dbReference type="GO" id="GO:0016805">
    <property type="term" value="F:dipeptidase activity"/>
    <property type="evidence" value="ECO:0007669"/>
    <property type="project" value="UniProtKB-KW"/>
</dbReference>
<dbReference type="GO" id="GO:0006508">
    <property type="term" value="P:proteolysis"/>
    <property type="evidence" value="ECO:0007669"/>
    <property type="project" value="UniProtKB-KW"/>
</dbReference>
<dbReference type="InterPro" id="IPR050072">
    <property type="entry name" value="Peptidase_M20A"/>
</dbReference>
<keyword evidence="6" id="KW-0862">Zinc</keyword>
<evidence type="ECO:0000256" key="6">
    <source>
        <dbReference type="ARBA" id="ARBA00022833"/>
    </source>
</evidence>
<dbReference type="PROSITE" id="PS00759">
    <property type="entry name" value="ARGE_DAPE_CPG2_2"/>
    <property type="match status" value="1"/>
</dbReference>
<dbReference type="EMBL" id="CP019699">
    <property type="protein sequence ID" value="AQS54945.1"/>
    <property type="molecule type" value="Genomic_DNA"/>
</dbReference>
<organism evidence="9 10">
    <name type="scientific">Novibacillus thermophilus</name>
    <dbReference type="NCBI Taxonomy" id="1471761"/>
    <lineage>
        <taxon>Bacteria</taxon>
        <taxon>Bacillati</taxon>
        <taxon>Bacillota</taxon>
        <taxon>Bacilli</taxon>
        <taxon>Bacillales</taxon>
        <taxon>Thermoactinomycetaceae</taxon>
        <taxon>Novibacillus</taxon>
    </lineage>
</organism>
<evidence type="ECO:0000256" key="3">
    <source>
        <dbReference type="ARBA" id="ARBA00022670"/>
    </source>
</evidence>
<dbReference type="InterPro" id="IPR002933">
    <property type="entry name" value="Peptidase_M20"/>
</dbReference>
<evidence type="ECO:0000256" key="7">
    <source>
        <dbReference type="ARBA" id="ARBA00022997"/>
    </source>
</evidence>
<keyword evidence="8" id="KW-0482">Metalloprotease</keyword>
<dbReference type="InterPro" id="IPR001261">
    <property type="entry name" value="ArgE/DapE_CS"/>
</dbReference>
<dbReference type="Proteomes" id="UP000188603">
    <property type="component" value="Chromosome"/>
</dbReference>
<evidence type="ECO:0000256" key="5">
    <source>
        <dbReference type="ARBA" id="ARBA00022801"/>
    </source>
</evidence>
<dbReference type="GO" id="GO:0008237">
    <property type="term" value="F:metallopeptidase activity"/>
    <property type="evidence" value="ECO:0007669"/>
    <property type="project" value="UniProtKB-KW"/>
</dbReference>
<dbReference type="GO" id="GO:0008777">
    <property type="term" value="F:acetylornithine deacetylase activity"/>
    <property type="evidence" value="ECO:0007669"/>
    <property type="project" value="TreeGrafter"/>
</dbReference>
<sequence length="473" mass="52536">MSVQWRNEVEKQYDTYLEKVKEFLSIPSVHDETSVKDGAPFGQPVADALEYILNYCEEIGFTTHNVGGYAAHAEYGTGEEIIGVLCHVDVVPAGDGWTWDPFKPELRDGKLYARGAIDDKGPTMAAVFALKIIKELGLPLRRRVRIIFGTDEESGDWVGLRRYFAEQPMPLMGFAPDAEFPIITAEKGILICHLVQDVGTLSAQRESGWTLASFQAGNRENMVADKAEAVLTGDGDVFAVKEQFQSYLMKRRIRGYAEEQNDGVRLVLEGISHHGMEPHKGLNAGLELARFLHALDLDERGRQLIRLIHDYFVDSFFGEKLGIDIEDDINGKLTVNVGTFSYVQDGQAKLGVNIRYPVKAGTSEIMGKLKAAAQAFGYTVAPNVIDQKPHYVKHDHELVKTLQRVYEAHTGEEATLLAIGGGTYGRALDTGVAFGPLFPGEEETAHQKDEYFNVENMKRAMAIYAEAIYELAK</sequence>
<proteinExistence type="inferred from homology"/>
<dbReference type="PANTHER" id="PTHR43808:SF31">
    <property type="entry name" value="N-ACETYL-L-CITRULLINE DEACETYLASE"/>
    <property type="match status" value="1"/>
</dbReference>
<dbReference type="Pfam" id="PF01546">
    <property type="entry name" value="Peptidase_M20"/>
    <property type="match status" value="1"/>
</dbReference>
<keyword evidence="4" id="KW-0479">Metal-binding</keyword>
<dbReference type="PANTHER" id="PTHR43808">
    <property type="entry name" value="ACETYLORNITHINE DEACETYLASE"/>
    <property type="match status" value="1"/>
</dbReference>
<evidence type="ECO:0000313" key="9">
    <source>
        <dbReference type="EMBL" id="AQS54945.1"/>
    </source>
</evidence>
<keyword evidence="5" id="KW-0378">Hydrolase</keyword>
<dbReference type="Gene3D" id="3.40.630.10">
    <property type="entry name" value="Zn peptidases"/>
    <property type="match status" value="1"/>
</dbReference>
<comment type="similarity">
    <text evidence="2">Belongs to the peptidase M20A family.</text>
</comment>
<dbReference type="SUPFAM" id="SSF53187">
    <property type="entry name" value="Zn-dependent exopeptidases"/>
    <property type="match status" value="1"/>
</dbReference>
<evidence type="ECO:0000256" key="1">
    <source>
        <dbReference type="ARBA" id="ARBA00001947"/>
    </source>
</evidence>
<dbReference type="SUPFAM" id="SSF55031">
    <property type="entry name" value="Bacterial exopeptidase dimerisation domain"/>
    <property type="match status" value="1"/>
</dbReference>
<dbReference type="OrthoDB" id="9761532at2"/>
<dbReference type="InterPro" id="IPR010964">
    <property type="entry name" value="M20A_pepV-rel"/>
</dbReference>
<dbReference type="Gene3D" id="3.30.70.360">
    <property type="match status" value="2"/>
</dbReference>